<dbReference type="AlphaFoldDB" id="A0A9D2ZUH4"/>
<gene>
    <name evidence="2" type="ORF">IAA93_02170</name>
</gene>
<feature type="non-terminal residue" evidence="2">
    <location>
        <position position="281"/>
    </location>
</feature>
<dbReference type="Pfam" id="PF23019">
    <property type="entry name" value="DUF7033"/>
    <property type="match status" value="1"/>
</dbReference>
<reference evidence="2" key="2">
    <citation type="submission" date="2021-04" db="EMBL/GenBank/DDBJ databases">
        <authorList>
            <person name="Gilroy R."/>
        </authorList>
    </citation>
    <scope>NUCLEOTIDE SEQUENCE</scope>
    <source>
        <strain evidence="2">MalCec1-1739</strain>
    </source>
</reference>
<feature type="domain" description="DUF7033" evidence="1">
    <location>
        <begin position="97"/>
        <end position="185"/>
    </location>
</feature>
<evidence type="ECO:0000313" key="2">
    <source>
        <dbReference type="EMBL" id="HJD52521.1"/>
    </source>
</evidence>
<sequence length="281" mass="31408">MDDGTLHIYTYRRTPATDYITGHIAANIIGCRYTITDNPAEAQKADICYSPTRIGDGLHIHPSGLLEKPEAYDIGNTPVGMWQGLPTLLHDGIGDTGFDLFAAAFFCLSRMEEIGAGTLDRHGRYKPDASILSRLGIIGRPIVDEWCARLGEMLSRERHIHLAPRKEAQRIVTIDVDHAFKYRHKGLLRTLLGTARDIVHGDKAQLRERISVMTGAGRDPYFCFDYITQALSGDRPDTRIFIHAGPMGRYDRKSHHNREFDAAVKALSADFTIGIHPSYHA</sequence>
<accession>A0A9D2ZUH4</accession>
<evidence type="ECO:0000313" key="3">
    <source>
        <dbReference type="Proteomes" id="UP000787625"/>
    </source>
</evidence>
<protein>
    <recommendedName>
        <fullName evidence="1">DUF7033 domain-containing protein</fullName>
    </recommendedName>
</protein>
<comment type="caution">
    <text evidence="2">The sequence shown here is derived from an EMBL/GenBank/DDBJ whole genome shotgun (WGS) entry which is preliminary data.</text>
</comment>
<dbReference type="EMBL" id="DWUP01000043">
    <property type="protein sequence ID" value="HJD52521.1"/>
    <property type="molecule type" value="Genomic_DNA"/>
</dbReference>
<evidence type="ECO:0000259" key="1">
    <source>
        <dbReference type="Pfam" id="PF23019"/>
    </source>
</evidence>
<dbReference type="InterPro" id="IPR054297">
    <property type="entry name" value="DUF7033"/>
</dbReference>
<dbReference type="Proteomes" id="UP000787625">
    <property type="component" value="Unassembled WGS sequence"/>
</dbReference>
<proteinExistence type="predicted"/>
<reference evidence="2" key="1">
    <citation type="journal article" date="2021" name="PeerJ">
        <title>Extensive microbial diversity within the chicken gut microbiome revealed by metagenomics and culture.</title>
        <authorList>
            <person name="Gilroy R."/>
            <person name="Ravi A."/>
            <person name="Getino M."/>
            <person name="Pursley I."/>
            <person name="Horton D.L."/>
            <person name="Alikhan N.F."/>
            <person name="Baker D."/>
            <person name="Gharbi K."/>
            <person name="Hall N."/>
            <person name="Watson M."/>
            <person name="Adriaenssens E.M."/>
            <person name="Foster-Nyarko E."/>
            <person name="Jarju S."/>
            <person name="Secka A."/>
            <person name="Antonio M."/>
            <person name="Oren A."/>
            <person name="Chaudhuri R.R."/>
            <person name="La Ragione R."/>
            <person name="Hildebrand F."/>
            <person name="Pallen M.J."/>
        </authorList>
    </citation>
    <scope>NUCLEOTIDE SEQUENCE</scope>
    <source>
        <strain evidence="2">MalCec1-1739</strain>
    </source>
</reference>
<organism evidence="2 3">
    <name type="scientific">Candidatus Avibacteroides avistercoris</name>
    <dbReference type="NCBI Taxonomy" id="2840690"/>
    <lineage>
        <taxon>Bacteria</taxon>
        <taxon>Pseudomonadati</taxon>
        <taxon>Bacteroidota</taxon>
        <taxon>Bacteroidia</taxon>
        <taxon>Bacteroidales</taxon>
        <taxon>Bacteroidaceae</taxon>
        <taxon>Bacteroidaceae incertae sedis</taxon>
        <taxon>Candidatus Avibacteroides</taxon>
    </lineage>
</organism>
<name>A0A9D2ZUH4_9BACT</name>